<dbReference type="InterPro" id="IPR020846">
    <property type="entry name" value="MFS_dom"/>
</dbReference>
<reference evidence="10 11" key="1">
    <citation type="submission" date="2018-11" db="EMBL/GenBank/DDBJ databases">
        <title>Genome sequencing of Lautropia sp. KCOM 2505 (= ChDC F240).</title>
        <authorList>
            <person name="Kook J.-K."/>
            <person name="Park S.-N."/>
            <person name="Lim Y.K."/>
        </authorList>
    </citation>
    <scope>NUCLEOTIDE SEQUENCE [LARGE SCALE GENOMIC DNA]</scope>
    <source>
        <strain evidence="10 11">KCOM 2505</strain>
    </source>
</reference>
<gene>
    <name evidence="10" type="ORF">EHV23_03400</name>
</gene>
<evidence type="ECO:0000256" key="7">
    <source>
        <dbReference type="ARBA" id="ARBA00023136"/>
    </source>
</evidence>
<feature type="transmembrane region" description="Helical" evidence="8">
    <location>
        <begin position="239"/>
        <end position="260"/>
    </location>
</feature>
<accession>A0A3R8NUE2</accession>
<feature type="transmembrane region" description="Helical" evidence="8">
    <location>
        <begin position="326"/>
        <end position="344"/>
    </location>
</feature>
<feature type="transmembrane region" description="Helical" evidence="8">
    <location>
        <begin position="126"/>
        <end position="149"/>
    </location>
</feature>
<dbReference type="InterPro" id="IPR011701">
    <property type="entry name" value="MFS"/>
</dbReference>
<feature type="transmembrane region" description="Helical" evidence="8">
    <location>
        <begin position="267"/>
        <end position="285"/>
    </location>
</feature>
<feature type="transmembrane region" description="Helical" evidence="8">
    <location>
        <begin position="197"/>
        <end position="219"/>
    </location>
</feature>
<keyword evidence="6 8" id="KW-1133">Transmembrane helix</keyword>
<feature type="domain" description="Major facilitator superfamily (MFS) profile" evidence="9">
    <location>
        <begin position="1"/>
        <end position="383"/>
    </location>
</feature>
<dbReference type="PROSITE" id="PS50850">
    <property type="entry name" value="MFS"/>
    <property type="match status" value="1"/>
</dbReference>
<evidence type="ECO:0000256" key="1">
    <source>
        <dbReference type="ARBA" id="ARBA00004651"/>
    </source>
</evidence>
<comment type="caution">
    <text evidence="10">The sequence shown here is derived from an EMBL/GenBank/DDBJ whole genome shotgun (WGS) entry which is preliminary data.</text>
</comment>
<keyword evidence="3" id="KW-0813">Transport</keyword>
<evidence type="ECO:0000256" key="6">
    <source>
        <dbReference type="ARBA" id="ARBA00022989"/>
    </source>
</evidence>
<evidence type="ECO:0000313" key="10">
    <source>
        <dbReference type="EMBL" id="RRN46063.1"/>
    </source>
</evidence>
<dbReference type="GO" id="GO:0005886">
    <property type="term" value="C:plasma membrane"/>
    <property type="evidence" value="ECO:0007669"/>
    <property type="project" value="UniProtKB-SubCell"/>
</dbReference>
<feature type="transmembrane region" description="Helical" evidence="8">
    <location>
        <begin position="350"/>
        <end position="370"/>
    </location>
</feature>
<keyword evidence="5 8" id="KW-0812">Transmembrane</keyword>
<dbReference type="SUPFAM" id="SSF103473">
    <property type="entry name" value="MFS general substrate transporter"/>
    <property type="match status" value="1"/>
</dbReference>
<protein>
    <submittedName>
        <fullName evidence="10">MFS transporter</fullName>
    </submittedName>
</protein>
<dbReference type="GO" id="GO:0022857">
    <property type="term" value="F:transmembrane transporter activity"/>
    <property type="evidence" value="ECO:0007669"/>
    <property type="project" value="InterPro"/>
</dbReference>
<comment type="similarity">
    <text evidence="2">Belongs to the major facilitator superfamily.</text>
</comment>
<feature type="transmembrane region" description="Helical" evidence="8">
    <location>
        <begin position="38"/>
        <end position="55"/>
    </location>
</feature>
<sequence length="383" mass="39110">MTLLVTTALFVLTQLYLAIPLLPHVAKSFGSAPATTTLALASAFSMAYAAGFLLWGPVSDQYGRRPVMLTGLAALAIATLACAFVPSLPWLGGLRVTQGLAAASFAPVALAYLIEATPPHLRATAIGAMSTAFLVAGIFGQVLAGWIALHGHWSWVFLVTGGALAIMTPLIALLAREPGRATLYGHLGHRFAAMARLLARPAILLLSCAHITLLLSFVAMYTALGPHLQTLGLDGGRVILLRLAGLPLMFVALLAGPLAARIRMSGVACAGFMLAAAGVALEAALSQHLPGIVGGSLIFVTGVALAIPAMIVLYGTLAAPDRAAGMALNGFVLFIGASIGPVLAGRVADVRLLLMGLAVVLLGAAGCVVGSGRLTGKQQKAHA</sequence>
<evidence type="ECO:0000313" key="11">
    <source>
        <dbReference type="Proteomes" id="UP000270261"/>
    </source>
</evidence>
<dbReference type="Gene3D" id="1.20.1250.20">
    <property type="entry name" value="MFS general substrate transporter like domains"/>
    <property type="match status" value="1"/>
</dbReference>
<feature type="transmembrane region" description="Helical" evidence="8">
    <location>
        <begin position="291"/>
        <end position="314"/>
    </location>
</feature>
<evidence type="ECO:0000256" key="5">
    <source>
        <dbReference type="ARBA" id="ARBA00022692"/>
    </source>
</evidence>
<evidence type="ECO:0000256" key="2">
    <source>
        <dbReference type="ARBA" id="ARBA00008335"/>
    </source>
</evidence>
<evidence type="ECO:0000259" key="9">
    <source>
        <dbReference type="PROSITE" id="PS50850"/>
    </source>
</evidence>
<organism evidence="10 11">
    <name type="scientific">Lautropia dentalis</name>
    <dbReference type="NCBI Taxonomy" id="2490857"/>
    <lineage>
        <taxon>Bacteria</taxon>
        <taxon>Pseudomonadati</taxon>
        <taxon>Pseudomonadota</taxon>
        <taxon>Betaproteobacteria</taxon>
        <taxon>Burkholderiales</taxon>
        <taxon>Burkholderiaceae</taxon>
        <taxon>Lautropia</taxon>
    </lineage>
</organism>
<dbReference type="PANTHER" id="PTHR43271:SF2">
    <property type="entry name" value="BLL2771 PROTEIN"/>
    <property type="match status" value="1"/>
</dbReference>
<comment type="subcellular location">
    <subcellularLocation>
        <location evidence="1">Cell membrane</location>
        <topology evidence="1">Multi-pass membrane protein</topology>
    </subcellularLocation>
</comment>
<keyword evidence="11" id="KW-1185">Reference proteome</keyword>
<keyword evidence="4" id="KW-1003">Cell membrane</keyword>
<proteinExistence type="inferred from homology"/>
<dbReference type="PANTHER" id="PTHR43271">
    <property type="entry name" value="BLL2771 PROTEIN"/>
    <property type="match status" value="1"/>
</dbReference>
<dbReference type="AlphaFoldDB" id="A0A3R8NUE2"/>
<dbReference type="Proteomes" id="UP000270261">
    <property type="component" value="Unassembled WGS sequence"/>
</dbReference>
<feature type="transmembrane region" description="Helical" evidence="8">
    <location>
        <begin position="67"/>
        <end position="90"/>
    </location>
</feature>
<keyword evidence="7 8" id="KW-0472">Membrane</keyword>
<dbReference type="InterPro" id="IPR036259">
    <property type="entry name" value="MFS_trans_sf"/>
</dbReference>
<dbReference type="EMBL" id="RRUE01000001">
    <property type="protein sequence ID" value="RRN46063.1"/>
    <property type="molecule type" value="Genomic_DNA"/>
</dbReference>
<evidence type="ECO:0000256" key="8">
    <source>
        <dbReference type="SAM" id="Phobius"/>
    </source>
</evidence>
<feature type="transmembrane region" description="Helical" evidence="8">
    <location>
        <begin position="155"/>
        <end position="176"/>
    </location>
</feature>
<evidence type="ECO:0000256" key="3">
    <source>
        <dbReference type="ARBA" id="ARBA00022448"/>
    </source>
</evidence>
<name>A0A3R8NUE2_9BURK</name>
<dbReference type="OrthoDB" id="5441967at2"/>
<dbReference type="Pfam" id="PF07690">
    <property type="entry name" value="MFS_1"/>
    <property type="match status" value="1"/>
</dbReference>
<evidence type="ECO:0000256" key="4">
    <source>
        <dbReference type="ARBA" id="ARBA00022475"/>
    </source>
</evidence>
<dbReference type="PRINTS" id="PR01036">
    <property type="entry name" value="TCRTETB"/>
</dbReference>
<feature type="transmembrane region" description="Helical" evidence="8">
    <location>
        <begin position="96"/>
        <end position="114"/>
    </location>
</feature>